<dbReference type="RefSeq" id="WP_345008682.1">
    <property type="nucleotide sequence ID" value="NZ_BAAAZY010000003.1"/>
</dbReference>
<protein>
    <submittedName>
        <fullName evidence="4">LuxR family transcriptional regulator</fullName>
    </submittedName>
</protein>
<sequence>MSDPVPRGNASDLPPGRRREYRLIDGLLESAPRRGAALLVYGEPGIGKSTLLEYTAADRAGVRVLRSRGAGSEALIPYAVLADLLLPLRPHFDRLPPRQRRALEACFALSDADDADPYAVCAGALRVLSAAGRTEPVVVVVDDVHRVDPASRRVLQFVARRVAAEPVVLVMAAGEGLERQDGWEGVPHLVLDPLDEDASWEVLRRHAPDLSALPADRIVALSRGNPLVLVEYAKVLNQAPGSGVPSWDEAWPAPGPRVEQAWQRLLRGLPAPTRQALLYLATGMSTDMAALERVLDLAGLSLGALDAAEEAGLVRAVAGAYELRHPVLRPLVLGRCPTTERLRAYRVWAEASSGELRTWYLAAAVAGPDAILAAALDDTARREEGRGALGRAARAWYRAADLSDTGPHRAVRLLHAAADALHSGDTGNASRWCDQALRWSTDPALTADIELLRGQACGRLGMPGRALQLLTAAARAVEPVDRARACALHGAAAGPALMDGRITAATTAAARCSDLAGPVPELRRLAAAVSGVTHAWAGRVSEARALLLPAARTHQPRGKRLPEEGFLVTQIGMALSWVEEDDAAREVLDFVIDRARRDDVRSLLPPALVNRCAMESWRDWNAARAFGDEALRWSRKLGHVATTGYALTLLARLGGLRGDRTAAEELVAQYEQRCGRAIRSLDVFAEAALGSAALAVGDLRSCQARLERAFTLAAETGLTNPNLLSFVADLAEAHIRAGNRRRATELTIWLQERAGATALAWPAAAHARCRAMLAESADRAEEWLTVAEQYHACRDMPFELARTRLAAGAVLRRLRRPAAAREPLRSAHRAFAVLGAASWQVRAGAELAATGHEAPGSLRVELLTAQELQVARAIGKGLSNAEAATALFLSRKTVEAHLTRIYRKLDLRSRTDLARHLALAGVEC</sequence>
<dbReference type="EMBL" id="BAAAZY010000003">
    <property type="protein sequence ID" value="GAA4041763.1"/>
    <property type="molecule type" value="Genomic_DNA"/>
</dbReference>
<dbReference type="SUPFAM" id="SSF46894">
    <property type="entry name" value="C-terminal effector domain of the bipartite response regulators"/>
    <property type="match status" value="1"/>
</dbReference>
<dbReference type="InterPro" id="IPR000792">
    <property type="entry name" value="Tscrpt_reg_LuxR_C"/>
</dbReference>
<dbReference type="SUPFAM" id="SSF52540">
    <property type="entry name" value="P-loop containing nucleoside triphosphate hydrolases"/>
    <property type="match status" value="1"/>
</dbReference>
<dbReference type="Proteomes" id="UP001499984">
    <property type="component" value="Unassembled WGS sequence"/>
</dbReference>
<keyword evidence="5" id="KW-1185">Reference proteome</keyword>
<dbReference type="Pfam" id="PF13191">
    <property type="entry name" value="AAA_16"/>
    <property type="match status" value="1"/>
</dbReference>
<dbReference type="InterPro" id="IPR041664">
    <property type="entry name" value="AAA_16"/>
</dbReference>
<comment type="caution">
    <text evidence="4">The sequence shown here is derived from an EMBL/GenBank/DDBJ whole genome shotgun (WGS) entry which is preliminary data.</text>
</comment>
<evidence type="ECO:0000313" key="5">
    <source>
        <dbReference type="Proteomes" id="UP001499984"/>
    </source>
</evidence>
<keyword evidence="1" id="KW-0547">Nucleotide-binding</keyword>
<dbReference type="PRINTS" id="PR00038">
    <property type="entry name" value="HTHLUXR"/>
</dbReference>
<feature type="domain" description="HTH luxR-type" evidence="3">
    <location>
        <begin position="856"/>
        <end position="921"/>
    </location>
</feature>
<name>A0ABP7UGZ4_9ACTN</name>
<proteinExistence type="predicted"/>
<evidence type="ECO:0000256" key="1">
    <source>
        <dbReference type="ARBA" id="ARBA00022741"/>
    </source>
</evidence>
<evidence type="ECO:0000256" key="2">
    <source>
        <dbReference type="ARBA" id="ARBA00022840"/>
    </source>
</evidence>
<dbReference type="Pfam" id="PF00196">
    <property type="entry name" value="GerE"/>
    <property type="match status" value="1"/>
</dbReference>
<keyword evidence="2" id="KW-0067">ATP-binding</keyword>
<dbReference type="InterPro" id="IPR027417">
    <property type="entry name" value="P-loop_NTPase"/>
</dbReference>
<evidence type="ECO:0000259" key="3">
    <source>
        <dbReference type="PROSITE" id="PS50043"/>
    </source>
</evidence>
<dbReference type="PANTHER" id="PTHR16305:SF35">
    <property type="entry name" value="TRANSCRIPTIONAL ACTIVATOR DOMAIN"/>
    <property type="match status" value="1"/>
</dbReference>
<dbReference type="SMART" id="SM00421">
    <property type="entry name" value="HTH_LUXR"/>
    <property type="match status" value="1"/>
</dbReference>
<dbReference type="PANTHER" id="PTHR16305">
    <property type="entry name" value="TESTICULAR SOLUBLE ADENYLYL CYCLASE"/>
    <property type="match status" value="1"/>
</dbReference>
<dbReference type="InterPro" id="IPR016032">
    <property type="entry name" value="Sig_transdc_resp-reg_C-effctor"/>
</dbReference>
<dbReference type="Gene3D" id="1.10.10.10">
    <property type="entry name" value="Winged helix-like DNA-binding domain superfamily/Winged helix DNA-binding domain"/>
    <property type="match status" value="1"/>
</dbReference>
<dbReference type="CDD" id="cd06170">
    <property type="entry name" value="LuxR_C_like"/>
    <property type="match status" value="1"/>
</dbReference>
<dbReference type="InterPro" id="IPR036388">
    <property type="entry name" value="WH-like_DNA-bd_sf"/>
</dbReference>
<evidence type="ECO:0000313" key="4">
    <source>
        <dbReference type="EMBL" id="GAA4041763.1"/>
    </source>
</evidence>
<reference evidence="5" key="1">
    <citation type="journal article" date="2019" name="Int. J. Syst. Evol. Microbiol.">
        <title>The Global Catalogue of Microorganisms (GCM) 10K type strain sequencing project: providing services to taxonomists for standard genome sequencing and annotation.</title>
        <authorList>
            <consortium name="The Broad Institute Genomics Platform"/>
            <consortium name="The Broad Institute Genome Sequencing Center for Infectious Disease"/>
            <person name="Wu L."/>
            <person name="Ma J."/>
        </authorList>
    </citation>
    <scope>NUCLEOTIDE SEQUENCE [LARGE SCALE GENOMIC DNA]</scope>
    <source>
        <strain evidence="5">JCM 16925</strain>
    </source>
</reference>
<gene>
    <name evidence="4" type="ORF">GCM10022233_08230</name>
</gene>
<accession>A0ABP7UGZ4</accession>
<dbReference type="PROSITE" id="PS50043">
    <property type="entry name" value="HTH_LUXR_2"/>
    <property type="match status" value="1"/>
</dbReference>
<organism evidence="4 5">
    <name type="scientific">Streptomyces shaanxiensis</name>
    <dbReference type="NCBI Taxonomy" id="653357"/>
    <lineage>
        <taxon>Bacteria</taxon>
        <taxon>Bacillati</taxon>
        <taxon>Actinomycetota</taxon>
        <taxon>Actinomycetes</taxon>
        <taxon>Kitasatosporales</taxon>
        <taxon>Streptomycetaceae</taxon>
        <taxon>Streptomyces</taxon>
    </lineage>
</organism>